<feature type="domain" description="DALR anticodon binding" evidence="12">
    <location>
        <begin position="585"/>
        <end position="688"/>
    </location>
</feature>
<evidence type="ECO:0000256" key="2">
    <source>
        <dbReference type="ARBA" id="ARBA00008226"/>
    </source>
</evidence>
<dbReference type="AlphaFoldDB" id="A0A368N5X1"/>
<comment type="subunit">
    <text evidence="3 11">Tetramer of two alpha and two beta subunits.</text>
</comment>
<evidence type="ECO:0000256" key="11">
    <source>
        <dbReference type="HAMAP-Rule" id="MF_00255"/>
    </source>
</evidence>
<evidence type="ECO:0000256" key="8">
    <source>
        <dbReference type="ARBA" id="ARBA00022917"/>
    </source>
</evidence>
<gene>
    <name evidence="11" type="primary">glyS</name>
    <name evidence="13" type="ORF">DU002_15190</name>
</gene>
<protein>
    <recommendedName>
        <fullName evidence="11">Glycine--tRNA ligase beta subunit</fullName>
        <ecNumber evidence="11">6.1.1.14</ecNumber>
    </recommendedName>
    <alternativeName>
        <fullName evidence="11">Glycyl-tRNA synthetase beta subunit</fullName>
        <shortName evidence="11">GlyRS</shortName>
    </alternativeName>
</protein>
<evidence type="ECO:0000256" key="9">
    <source>
        <dbReference type="ARBA" id="ARBA00023146"/>
    </source>
</evidence>
<evidence type="ECO:0000256" key="4">
    <source>
        <dbReference type="ARBA" id="ARBA00022490"/>
    </source>
</evidence>
<keyword evidence="6 11" id="KW-0547">Nucleotide-binding</keyword>
<dbReference type="GO" id="GO:0004814">
    <property type="term" value="F:arginine-tRNA ligase activity"/>
    <property type="evidence" value="ECO:0007669"/>
    <property type="project" value="InterPro"/>
</dbReference>
<keyword evidence="14" id="KW-1185">Reference proteome</keyword>
<dbReference type="Pfam" id="PF02092">
    <property type="entry name" value="tRNA_synt_2f"/>
    <property type="match status" value="1"/>
</dbReference>
<dbReference type="Proteomes" id="UP000252558">
    <property type="component" value="Unassembled WGS sequence"/>
</dbReference>
<comment type="caution">
    <text evidence="13">The sequence shown here is derived from an EMBL/GenBank/DDBJ whole genome shotgun (WGS) entry which is preliminary data.</text>
</comment>
<dbReference type="NCBIfam" id="TIGR00211">
    <property type="entry name" value="glyS"/>
    <property type="match status" value="1"/>
</dbReference>
<dbReference type="OrthoDB" id="9775440at2"/>
<keyword evidence="8 11" id="KW-0648">Protein biosynthesis</keyword>
<dbReference type="InterPro" id="IPR015944">
    <property type="entry name" value="Gly-tRNA-synth_bsu"/>
</dbReference>
<evidence type="ECO:0000256" key="7">
    <source>
        <dbReference type="ARBA" id="ARBA00022840"/>
    </source>
</evidence>
<evidence type="ECO:0000313" key="14">
    <source>
        <dbReference type="Proteomes" id="UP000252558"/>
    </source>
</evidence>
<comment type="similarity">
    <text evidence="2 11">Belongs to the class-II aminoacyl-tRNA synthetase family.</text>
</comment>
<dbReference type="GO" id="GO:0005829">
    <property type="term" value="C:cytosol"/>
    <property type="evidence" value="ECO:0007669"/>
    <property type="project" value="TreeGrafter"/>
</dbReference>
<keyword evidence="4 11" id="KW-0963">Cytoplasm</keyword>
<keyword evidence="5 11" id="KW-0436">Ligase</keyword>
<comment type="catalytic activity">
    <reaction evidence="10 11">
        <text>tRNA(Gly) + glycine + ATP = glycyl-tRNA(Gly) + AMP + diphosphate</text>
        <dbReference type="Rhea" id="RHEA:16013"/>
        <dbReference type="Rhea" id="RHEA-COMP:9664"/>
        <dbReference type="Rhea" id="RHEA-COMP:9683"/>
        <dbReference type="ChEBI" id="CHEBI:30616"/>
        <dbReference type="ChEBI" id="CHEBI:33019"/>
        <dbReference type="ChEBI" id="CHEBI:57305"/>
        <dbReference type="ChEBI" id="CHEBI:78442"/>
        <dbReference type="ChEBI" id="CHEBI:78522"/>
        <dbReference type="ChEBI" id="CHEBI:456215"/>
        <dbReference type="EC" id="6.1.1.14"/>
    </reaction>
</comment>
<proteinExistence type="inferred from homology"/>
<dbReference type="PANTHER" id="PTHR30075:SF2">
    <property type="entry name" value="GLYCINE--TRNA LIGASE, CHLOROPLASTIC_MITOCHONDRIAL 2"/>
    <property type="match status" value="1"/>
</dbReference>
<keyword evidence="7 11" id="KW-0067">ATP-binding</keyword>
<keyword evidence="9 11" id="KW-0030">Aminoacyl-tRNA synthetase</keyword>
<dbReference type="EMBL" id="QPID01000010">
    <property type="protein sequence ID" value="RCU45403.1"/>
    <property type="molecule type" value="Genomic_DNA"/>
</dbReference>
<evidence type="ECO:0000256" key="10">
    <source>
        <dbReference type="ARBA" id="ARBA00047937"/>
    </source>
</evidence>
<evidence type="ECO:0000313" key="13">
    <source>
        <dbReference type="EMBL" id="RCU45403.1"/>
    </source>
</evidence>
<dbReference type="SUPFAM" id="SSF109604">
    <property type="entry name" value="HD-domain/PDEase-like"/>
    <property type="match status" value="1"/>
</dbReference>
<dbReference type="EC" id="6.1.1.14" evidence="11"/>
<evidence type="ECO:0000256" key="5">
    <source>
        <dbReference type="ARBA" id="ARBA00022598"/>
    </source>
</evidence>
<evidence type="ECO:0000259" key="12">
    <source>
        <dbReference type="SMART" id="SM00836"/>
    </source>
</evidence>
<reference evidence="13 14" key="1">
    <citation type="submission" date="2018-07" db="EMBL/GenBank/DDBJ databases">
        <title>Corallincola holothuriorum sp. nov., a new facultative anaerobe isolated from sea cucumber Apostichopus japonicus.</title>
        <authorList>
            <person name="Xia H."/>
        </authorList>
    </citation>
    <scope>NUCLEOTIDE SEQUENCE [LARGE SCALE GENOMIC DNA]</scope>
    <source>
        <strain evidence="13 14">C4</strain>
    </source>
</reference>
<name>A0A368N5X1_9GAMM</name>
<dbReference type="RefSeq" id="WP_114339259.1">
    <property type="nucleotide sequence ID" value="NZ_QPID01000010.1"/>
</dbReference>
<dbReference type="PROSITE" id="PS50861">
    <property type="entry name" value="AA_TRNA_LIGASE_II_GLYAB"/>
    <property type="match status" value="1"/>
</dbReference>
<dbReference type="PANTHER" id="PTHR30075">
    <property type="entry name" value="GLYCYL-TRNA SYNTHETASE"/>
    <property type="match status" value="1"/>
</dbReference>
<sequence>MSTQTLLVEIGTEELPPKSLSKLASAFADSVQAGLDKAELSYTAVNWLASPRRLAVKVEALAPAQADKVVEKRGPSLKAAFDADGNATKAAEGWARGNGITVAQAERLETDKGAWLLHKAEVKGKEVDALIPDIVVDALGKLPIPKPMRWGSSDASFIRPVHTITLLYGDQLIDATILGIQSNRILQGHRFHGAATVTLEHVDDYEAVLEEQGFVIADFQRRKAMIKSQVEAVAAQEGGVADIDDALLDEVTGLVEWPVTLVGSFEDKFLEVPAEALIYTMKDNQKYFPVLTTEGELLNRFIFVSNIASKQPEAVIEGNEKVVRPRLADAEFFYKTDLKKSLESRLDSLSTVLFQKQLGTLKEKSERIASLSGAIAQQINADSSLATRAGLLSKTDLMSEMVMEFPDVQGVMGMYYARHDKEDEAVAIALNEQYMPRYAGDSLPTGDIGCAVAIADKLDTLVGIFGIGQSPKGDKDPFALRRAALGLLRIIVDKALPLDIIELAEIAKAQFGDKLTNDNVVNDVFEFVLGRFRAWYQDQGYSVDIIQAVLARKPSRPADFDARIKAVAAFRSLPQAAALAAANKRVGNILAKQEAPVAETIDVTLLIEEQEKALANSVAHQQQQLAPLFANNDYQTALQQLASLQPDVDAFFDSVMVMADDLAVRGNRLALLNQLRQMFLQVADISLLQS</sequence>
<dbReference type="InterPro" id="IPR008909">
    <property type="entry name" value="DALR_anticod-bd"/>
</dbReference>
<dbReference type="GO" id="GO:0005524">
    <property type="term" value="F:ATP binding"/>
    <property type="evidence" value="ECO:0007669"/>
    <property type="project" value="UniProtKB-UniRule"/>
</dbReference>
<dbReference type="GO" id="GO:0004820">
    <property type="term" value="F:glycine-tRNA ligase activity"/>
    <property type="evidence" value="ECO:0007669"/>
    <property type="project" value="UniProtKB-UniRule"/>
</dbReference>
<organism evidence="13 14">
    <name type="scientific">Corallincola holothuriorum</name>
    <dbReference type="NCBI Taxonomy" id="2282215"/>
    <lineage>
        <taxon>Bacteria</taxon>
        <taxon>Pseudomonadati</taxon>
        <taxon>Pseudomonadota</taxon>
        <taxon>Gammaproteobacteria</taxon>
        <taxon>Alteromonadales</taxon>
        <taxon>Psychromonadaceae</taxon>
        <taxon>Corallincola</taxon>
    </lineage>
</organism>
<comment type="subcellular location">
    <subcellularLocation>
        <location evidence="1 11">Cytoplasm</location>
    </subcellularLocation>
</comment>
<dbReference type="HAMAP" id="MF_00255">
    <property type="entry name" value="Gly_tRNA_synth_beta"/>
    <property type="match status" value="1"/>
</dbReference>
<dbReference type="Pfam" id="PF05746">
    <property type="entry name" value="DALR_1"/>
    <property type="match status" value="1"/>
</dbReference>
<evidence type="ECO:0000256" key="6">
    <source>
        <dbReference type="ARBA" id="ARBA00022741"/>
    </source>
</evidence>
<accession>A0A368N5X1</accession>
<dbReference type="GO" id="GO:0006426">
    <property type="term" value="P:glycyl-tRNA aminoacylation"/>
    <property type="evidence" value="ECO:0007669"/>
    <property type="project" value="UniProtKB-UniRule"/>
</dbReference>
<dbReference type="SMART" id="SM00836">
    <property type="entry name" value="DALR_1"/>
    <property type="match status" value="1"/>
</dbReference>
<dbReference type="GO" id="GO:0006420">
    <property type="term" value="P:arginyl-tRNA aminoacylation"/>
    <property type="evidence" value="ECO:0007669"/>
    <property type="project" value="InterPro"/>
</dbReference>
<evidence type="ECO:0000256" key="1">
    <source>
        <dbReference type="ARBA" id="ARBA00004496"/>
    </source>
</evidence>
<dbReference type="PRINTS" id="PR01045">
    <property type="entry name" value="TRNASYNTHGB"/>
</dbReference>
<evidence type="ECO:0000256" key="3">
    <source>
        <dbReference type="ARBA" id="ARBA00011209"/>
    </source>
</evidence>
<dbReference type="InterPro" id="IPR006194">
    <property type="entry name" value="Gly-tRNA-synth_heterodimer"/>
</dbReference>